<dbReference type="SMART" id="SM00951">
    <property type="entry name" value="QLQ"/>
    <property type="match status" value="1"/>
</dbReference>
<keyword evidence="10" id="KW-1185">Reference proteome</keyword>
<accession>A0AAV8TMJ2</accession>
<comment type="subcellular location">
    <subcellularLocation>
        <location evidence="1 5">Nucleus</location>
    </subcellularLocation>
</comment>
<dbReference type="Pfam" id="PF08880">
    <property type="entry name" value="QLQ"/>
    <property type="match status" value="1"/>
</dbReference>
<evidence type="ECO:0000256" key="4">
    <source>
        <dbReference type="PROSITE-ProRule" id="PRU01002"/>
    </source>
</evidence>
<name>A0AAV8TMJ2_9ROSI</name>
<sequence length="214" mass="23907">MPATRYRQPLSVNQKMESQPQTSKIARLAGNGLGISCCSMEERNKSVGGSRSPPIELGLELGCGGFSDRGMSKCKEESYGFTILQWQELNMQYVIYKYIESGFPVPYNLLVPIWKTVASSLGGFSNFYQVYPGFTGYEESNKNNGESEPGRCRRTDGKKWRCSREAVADHKYCEKHMHRGRQRSRKFGEAATSPSTACTKLSIALSVPTTSSFH</sequence>
<keyword evidence="3 5" id="KW-0539">Nucleus</keyword>
<dbReference type="GO" id="GO:0005634">
    <property type="term" value="C:nucleus"/>
    <property type="evidence" value="ECO:0007669"/>
    <property type="project" value="UniProtKB-SubCell"/>
</dbReference>
<dbReference type="GO" id="GO:0006351">
    <property type="term" value="P:DNA-templated transcription"/>
    <property type="evidence" value="ECO:0007669"/>
    <property type="project" value="UniProtKB-UniRule"/>
</dbReference>
<evidence type="ECO:0000256" key="5">
    <source>
        <dbReference type="RuleBase" id="RU367127"/>
    </source>
</evidence>
<evidence type="ECO:0000256" key="6">
    <source>
        <dbReference type="SAM" id="MobiDB-lite"/>
    </source>
</evidence>
<evidence type="ECO:0000256" key="1">
    <source>
        <dbReference type="ARBA" id="ARBA00004123"/>
    </source>
</evidence>
<comment type="caution">
    <text evidence="9">The sequence shown here is derived from an EMBL/GenBank/DDBJ whole genome shotgun (WGS) entry which is preliminary data.</text>
</comment>
<evidence type="ECO:0000259" key="8">
    <source>
        <dbReference type="PROSITE" id="PS51667"/>
    </source>
</evidence>
<comment type="similarity">
    <text evidence="2 5">Belongs to the GRF family.</text>
</comment>
<dbReference type="Pfam" id="PF08879">
    <property type="entry name" value="WRC"/>
    <property type="match status" value="1"/>
</dbReference>
<organism evidence="9 10">
    <name type="scientific">Erythroxylum novogranatense</name>
    <dbReference type="NCBI Taxonomy" id="1862640"/>
    <lineage>
        <taxon>Eukaryota</taxon>
        <taxon>Viridiplantae</taxon>
        <taxon>Streptophyta</taxon>
        <taxon>Embryophyta</taxon>
        <taxon>Tracheophyta</taxon>
        <taxon>Spermatophyta</taxon>
        <taxon>Magnoliopsida</taxon>
        <taxon>eudicotyledons</taxon>
        <taxon>Gunneridae</taxon>
        <taxon>Pentapetalae</taxon>
        <taxon>rosids</taxon>
        <taxon>fabids</taxon>
        <taxon>Malpighiales</taxon>
        <taxon>Erythroxylaceae</taxon>
        <taxon>Erythroxylum</taxon>
    </lineage>
</organism>
<dbReference type="PROSITE" id="PS51666">
    <property type="entry name" value="QLQ"/>
    <property type="match status" value="1"/>
</dbReference>
<keyword evidence="5" id="KW-0010">Activator</keyword>
<feature type="compositionally biased region" description="Polar residues" evidence="6">
    <location>
        <begin position="10"/>
        <end position="22"/>
    </location>
</feature>
<evidence type="ECO:0000259" key="7">
    <source>
        <dbReference type="PROSITE" id="PS51666"/>
    </source>
</evidence>
<feature type="domain" description="WRC" evidence="8">
    <location>
        <begin position="146"/>
        <end position="190"/>
    </location>
</feature>
<dbReference type="InterPro" id="IPR031137">
    <property type="entry name" value="GRF"/>
</dbReference>
<dbReference type="EMBL" id="JAIWQS010000004">
    <property type="protein sequence ID" value="KAJ8767641.1"/>
    <property type="molecule type" value="Genomic_DNA"/>
</dbReference>
<dbReference type="Proteomes" id="UP001159364">
    <property type="component" value="Linkage Group LG04"/>
</dbReference>
<comment type="caution">
    <text evidence="4">Lacks conserved residue(s) required for the propagation of feature annotation.</text>
</comment>
<dbReference type="InterPro" id="IPR014978">
    <property type="entry name" value="Gln-Leu-Gln_QLQ"/>
</dbReference>
<feature type="domain" description="QLQ" evidence="7">
    <location>
        <begin position="80"/>
        <end position="115"/>
    </location>
</feature>
<proteinExistence type="inferred from homology"/>
<keyword evidence="5" id="KW-0804">Transcription</keyword>
<dbReference type="GO" id="GO:0099402">
    <property type="term" value="P:plant organ development"/>
    <property type="evidence" value="ECO:0007669"/>
    <property type="project" value="UniProtKB-ARBA"/>
</dbReference>
<evidence type="ECO:0000256" key="3">
    <source>
        <dbReference type="ARBA" id="ARBA00023242"/>
    </source>
</evidence>
<feature type="region of interest" description="Disordered" evidence="6">
    <location>
        <begin position="1"/>
        <end position="22"/>
    </location>
</feature>
<comment type="domain">
    <text evidence="5">The QLQ domain and WRC domain may be involved in protein-protein interaction and DNA-binding, respectively.</text>
</comment>
<reference evidence="9 10" key="1">
    <citation type="submission" date="2021-09" db="EMBL/GenBank/DDBJ databases">
        <title>Genomic insights and catalytic innovation underlie evolution of tropane alkaloids biosynthesis.</title>
        <authorList>
            <person name="Wang Y.-J."/>
            <person name="Tian T."/>
            <person name="Huang J.-P."/>
            <person name="Huang S.-X."/>
        </authorList>
    </citation>
    <scope>NUCLEOTIDE SEQUENCE [LARGE SCALE GENOMIC DNA]</scope>
    <source>
        <strain evidence="9">KIB-2018</strain>
        <tissue evidence="9">Leaf</tissue>
    </source>
</reference>
<dbReference type="PANTHER" id="PTHR31602:SF81">
    <property type="entry name" value="GROWTH-REGULATING FACTOR 9"/>
    <property type="match status" value="1"/>
</dbReference>
<evidence type="ECO:0000313" key="9">
    <source>
        <dbReference type="EMBL" id="KAJ8767641.1"/>
    </source>
</evidence>
<dbReference type="GO" id="GO:0006355">
    <property type="term" value="P:regulation of DNA-templated transcription"/>
    <property type="evidence" value="ECO:0007669"/>
    <property type="project" value="InterPro"/>
</dbReference>
<dbReference type="GO" id="GO:0005524">
    <property type="term" value="F:ATP binding"/>
    <property type="evidence" value="ECO:0007669"/>
    <property type="project" value="UniProtKB-UniRule"/>
</dbReference>
<dbReference type="InterPro" id="IPR014977">
    <property type="entry name" value="WRC_dom"/>
</dbReference>
<evidence type="ECO:0000313" key="10">
    <source>
        <dbReference type="Proteomes" id="UP001159364"/>
    </source>
</evidence>
<keyword evidence="5" id="KW-0805">Transcription regulation</keyword>
<protein>
    <recommendedName>
        <fullName evidence="5">Growth-regulating factor</fullName>
    </recommendedName>
</protein>
<gene>
    <name evidence="9" type="ORF">K2173_018199</name>
</gene>
<dbReference type="PROSITE" id="PS51667">
    <property type="entry name" value="WRC"/>
    <property type="match status" value="1"/>
</dbReference>
<evidence type="ECO:0000256" key="2">
    <source>
        <dbReference type="ARBA" id="ARBA00008122"/>
    </source>
</evidence>
<comment type="function">
    <text evidence="5">Transcription activator.</text>
</comment>
<dbReference type="PANTHER" id="PTHR31602">
    <property type="entry name" value="GROWTH-REGULATING FACTOR 5"/>
    <property type="match status" value="1"/>
</dbReference>
<dbReference type="AlphaFoldDB" id="A0AAV8TMJ2"/>